<reference evidence="1 2" key="1">
    <citation type="submission" date="2016-10" db="EMBL/GenBank/DDBJ databases">
        <authorList>
            <person name="de Groot N.N."/>
        </authorList>
    </citation>
    <scope>NUCLEOTIDE SEQUENCE [LARGE SCALE GENOMIC DNA]</scope>
    <source>
        <strain evidence="2">EB21,IBRC-M 10013,KCTC 4048</strain>
    </source>
</reference>
<dbReference type="RefSeq" id="WP_139172327.1">
    <property type="nucleotide sequence ID" value="NZ_FNIA01000013.1"/>
</dbReference>
<dbReference type="Proteomes" id="UP000199370">
    <property type="component" value="Unassembled WGS sequence"/>
</dbReference>
<name>A0A1G9Y642_9EURY</name>
<dbReference type="EMBL" id="FNIA01000013">
    <property type="protein sequence ID" value="SDN04031.1"/>
    <property type="molecule type" value="Genomic_DNA"/>
</dbReference>
<keyword evidence="2" id="KW-1185">Reference proteome</keyword>
<accession>A0A1G9Y642</accession>
<proteinExistence type="predicted"/>
<evidence type="ECO:0000313" key="2">
    <source>
        <dbReference type="Proteomes" id="UP000199370"/>
    </source>
</evidence>
<dbReference type="AlphaFoldDB" id="A0A1G9Y642"/>
<protein>
    <submittedName>
        <fullName evidence="1">Uncharacterized protein</fullName>
    </submittedName>
</protein>
<gene>
    <name evidence="1" type="ORF">SAMN05192554_1132</name>
</gene>
<sequence length="64" mass="6861">MSMAPRVVTPSRRVNEYTVVIDEGARDGLSEGDSVMLSVDGSDHLRATVVDVAETEAVLEINTV</sequence>
<evidence type="ECO:0000313" key="1">
    <source>
        <dbReference type="EMBL" id="SDN04031.1"/>
    </source>
</evidence>
<organism evidence="1 2">
    <name type="scientific">Haloarchaeobius iranensis</name>
    <dbReference type="NCBI Taxonomy" id="996166"/>
    <lineage>
        <taxon>Archaea</taxon>
        <taxon>Methanobacteriati</taxon>
        <taxon>Methanobacteriota</taxon>
        <taxon>Stenosarchaea group</taxon>
        <taxon>Halobacteria</taxon>
        <taxon>Halobacteriales</taxon>
        <taxon>Halorubellaceae</taxon>
        <taxon>Haloarchaeobius</taxon>
    </lineage>
</organism>